<sequence length="232" mass="24416">MSTGIPTDRDPVAPPPGVELLWSGRVAEHTEDALAHRHLLDAEESARLDGFFRPADRDAYAVAHVALRRILGERLGLAPEAVTMDREPCAHCGGPHGRPVVPGGEVHFSLSHTSGMVLLALASAPVGVDVEIVPNDGTITDVATQLHPRERTELAALPAGERAFGFTRCWTRKEAVLKAAGVGLTEDVSVTYVGAGPRPAELADWLLTDLPVDAGYAAAVAVRAGGPDARLP</sequence>
<reference evidence="1" key="1">
    <citation type="submission" date="2024-03" db="EMBL/GenBank/DDBJ databases">
        <title>Novel Streptomyces species of biotechnological and ecological value are a feature of Machair soil.</title>
        <authorList>
            <person name="Prole J.R."/>
            <person name="Goodfellow M."/>
            <person name="Allenby N."/>
            <person name="Ward A.C."/>
        </authorList>
    </citation>
    <scope>NUCLEOTIDE SEQUENCE</scope>
    <source>
        <strain evidence="1">MS2.AVA.5</strain>
    </source>
</reference>
<proteinExistence type="predicted"/>
<dbReference type="EMBL" id="JBBKAJ010000022">
    <property type="protein sequence ID" value="MEJ8636385.1"/>
    <property type="molecule type" value="Genomic_DNA"/>
</dbReference>
<dbReference type="Proteomes" id="UP001377168">
    <property type="component" value="Unassembled WGS sequence"/>
</dbReference>
<keyword evidence="1" id="KW-0808">Transferase</keyword>
<organism evidence="1 2">
    <name type="scientific">Streptomyces achmelvichensis</name>
    <dbReference type="NCBI Taxonomy" id="3134111"/>
    <lineage>
        <taxon>Bacteria</taxon>
        <taxon>Bacillati</taxon>
        <taxon>Actinomycetota</taxon>
        <taxon>Actinomycetes</taxon>
        <taxon>Kitasatosporales</taxon>
        <taxon>Streptomycetaceae</taxon>
        <taxon>Streptomyces</taxon>
    </lineage>
</organism>
<comment type="caution">
    <text evidence="1">The sequence shown here is derived from an EMBL/GenBank/DDBJ whole genome shotgun (WGS) entry which is preliminary data.</text>
</comment>
<keyword evidence="2" id="KW-1185">Reference proteome</keyword>
<accession>A0ACC6PYM6</accession>
<gene>
    <name evidence="1" type="ORF">WKI67_23765</name>
</gene>
<evidence type="ECO:0000313" key="2">
    <source>
        <dbReference type="Proteomes" id="UP001377168"/>
    </source>
</evidence>
<protein>
    <submittedName>
        <fullName evidence="1">4'-phosphopantetheinyl transferase superfamily protein</fullName>
    </submittedName>
</protein>
<evidence type="ECO:0000313" key="1">
    <source>
        <dbReference type="EMBL" id="MEJ8636385.1"/>
    </source>
</evidence>
<name>A0ACC6PYM6_9ACTN</name>